<proteinExistence type="predicted"/>
<name>A0ABR3ZCG6_9PEZI</name>
<evidence type="ECO:0008006" key="4">
    <source>
        <dbReference type="Google" id="ProtNLM"/>
    </source>
</evidence>
<reference evidence="2 3" key="1">
    <citation type="journal article" date="2024" name="IMA Fungus">
        <title>IMA Genome - F19 : A genome assembly and annotation guide to empower mycologists, including annotated draft genome sequences of Ceratocystis pirilliformis, Diaporthe australafricana, Fusarium ophioides, Paecilomyces lecythidis, and Sporothrix stenoceras.</title>
        <authorList>
            <person name="Aylward J."/>
            <person name="Wilson A.M."/>
            <person name="Visagie C.M."/>
            <person name="Spraker J."/>
            <person name="Barnes I."/>
            <person name="Buitendag C."/>
            <person name="Ceriani C."/>
            <person name="Del Mar Angel L."/>
            <person name="du Plessis D."/>
            <person name="Fuchs T."/>
            <person name="Gasser K."/>
            <person name="Kramer D."/>
            <person name="Li W."/>
            <person name="Munsamy K."/>
            <person name="Piso A."/>
            <person name="Price J.L."/>
            <person name="Sonnekus B."/>
            <person name="Thomas C."/>
            <person name="van der Nest A."/>
            <person name="van Dijk A."/>
            <person name="van Heerden A."/>
            <person name="van Vuuren N."/>
            <person name="Yilmaz N."/>
            <person name="Duong T.A."/>
            <person name="van der Merwe N.A."/>
            <person name="Wingfield M.J."/>
            <person name="Wingfield B.D."/>
        </authorList>
    </citation>
    <scope>NUCLEOTIDE SEQUENCE [LARGE SCALE GENOMIC DNA]</scope>
    <source>
        <strain evidence="2 3">CMW 12675</strain>
    </source>
</reference>
<evidence type="ECO:0000313" key="3">
    <source>
        <dbReference type="Proteomes" id="UP001583280"/>
    </source>
</evidence>
<evidence type="ECO:0000256" key="1">
    <source>
        <dbReference type="SAM" id="MobiDB-lite"/>
    </source>
</evidence>
<gene>
    <name evidence="2" type="ORF">Cpir12675_001963</name>
</gene>
<keyword evidence="3" id="KW-1185">Reference proteome</keyword>
<dbReference type="CDD" id="cd00590">
    <property type="entry name" value="RRM_SF"/>
    <property type="match status" value="1"/>
</dbReference>
<feature type="region of interest" description="Disordered" evidence="1">
    <location>
        <begin position="34"/>
        <end position="136"/>
    </location>
</feature>
<feature type="compositionally biased region" description="Polar residues" evidence="1">
    <location>
        <begin position="68"/>
        <end position="103"/>
    </location>
</feature>
<dbReference type="EMBL" id="JAWDJO010000034">
    <property type="protein sequence ID" value="KAL1898338.1"/>
    <property type="molecule type" value="Genomic_DNA"/>
</dbReference>
<comment type="caution">
    <text evidence="2">The sequence shown here is derived from an EMBL/GenBank/DDBJ whole genome shotgun (WGS) entry which is preliminary data.</text>
</comment>
<feature type="compositionally biased region" description="Polar residues" evidence="1">
    <location>
        <begin position="364"/>
        <end position="374"/>
    </location>
</feature>
<feature type="compositionally biased region" description="Polar residues" evidence="1">
    <location>
        <begin position="215"/>
        <end position="230"/>
    </location>
</feature>
<feature type="region of interest" description="Disordered" evidence="1">
    <location>
        <begin position="357"/>
        <end position="385"/>
    </location>
</feature>
<organism evidence="2 3">
    <name type="scientific">Ceratocystis pirilliformis</name>
    <dbReference type="NCBI Taxonomy" id="259994"/>
    <lineage>
        <taxon>Eukaryota</taxon>
        <taxon>Fungi</taxon>
        <taxon>Dikarya</taxon>
        <taxon>Ascomycota</taxon>
        <taxon>Pezizomycotina</taxon>
        <taxon>Sordariomycetes</taxon>
        <taxon>Hypocreomycetidae</taxon>
        <taxon>Microascales</taxon>
        <taxon>Ceratocystidaceae</taxon>
        <taxon>Ceratocystis</taxon>
    </lineage>
</organism>
<dbReference type="InterPro" id="IPR035979">
    <property type="entry name" value="RBD_domain_sf"/>
</dbReference>
<dbReference type="Proteomes" id="UP001583280">
    <property type="component" value="Unassembled WGS sequence"/>
</dbReference>
<accession>A0ABR3ZCG6</accession>
<evidence type="ECO:0000313" key="2">
    <source>
        <dbReference type="EMBL" id="KAL1898338.1"/>
    </source>
</evidence>
<feature type="compositionally biased region" description="Basic residues" evidence="1">
    <location>
        <begin position="188"/>
        <end position="200"/>
    </location>
</feature>
<sequence length="407" mass="42886">MTSSKAKNAILFEKIIDDGRQRRQSQDLAQVILASKRNGPGVPSKPASKLNGNMVSRIGVKKNRSRTDISSTPKPTASRSFSSTSAPNSRGTARALSQPSLASRISAPAAKGLATVGPPKTISTASKNKQPKPGSLAARIGNSIATATGPKGTKLRASSVAKESSSFYTFSTHPEQSASLAQTQSTKNRNRKKGAGRHASPRPESRHESALPVGVTSNVDRSTLLSQNRAQDTSGISIRGLAGPYAVMAQNFAPGTTAADIESAMSQVGGEMLSCEIMLATPFILAEMVFATREGGERVVARFNGQTADGRIIKVFPKPGGYVLPNYEASAAASLSNDMESRAMPVIVDGSYGFAEETYDDSPSHQQDATTRASGSVGMTPPSRLYSDDLVARTRKGRGFKGNWASH</sequence>
<feature type="region of interest" description="Disordered" evidence="1">
    <location>
        <begin position="169"/>
        <end position="230"/>
    </location>
</feature>
<protein>
    <recommendedName>
        <fullName evidence="4">RRM domain-containing protein</fullName>
    </recommendedName>
</protein>
<dbReference type="SUPFAM" id="SSF54928">
    <property type="entry name" value="RNA-binding domain, RBD"/>
    <property type="match status" value="1"/>
</dbReference>
<feature type="compositionally biased region" description="Polar residues" evidence="1">
    <location>
        <begin position="169"/>
        <end position="187"/>
    </location>
</feature>